<keyword evidence="1" id="KW-0234">DNA repair</keyword>
<dbReference type="Pfam" id="PF05970">
    <property type="entry name" value="PIF1"/>
    <property type="match status" value="1"/>
</dbReference>
<dbReference type="Proteomes" id="UP001314205">
    <property type="component" value="Unassembled WGS sequence"/>
</dbReference>
<evidence type="ECO:0000259" key="2">
    <source>
        <dbReference type="Pfam" id="PF05970"/>
    </source>
</evidence>
<dbReference type="EC" id="5.6.2.3" evidence="1"/>
<comment type="similarity">
    <text evidence="1">Belongs to the helicase family.</text>
</comment>
<dbReference type="CDD" id="cd18809">
    <property type="entry name" value="SF1_C_RecD"/>
    <property type="match status" value="1"/>
</dbReference>
<evidence type="ECO:0000313" key="3">
    <source>
        <dbReference type="EMBL" id="CAK1583564.1"/>
    </source>
</evidence>
<keyword evidence="4" id="KW-1185">Reference proteome</keyword>
<keyword evidence="1" id="KW-0378">Hydrolase</keyword>
<dbReference type="PANTHER" id="PTHR10492">
    <property type="match status" value="1"/>
</dbReference>
<dbReference type="InterPro" id="IPR010285">
    <property type="entry name" value="DNA_helicase_pif1-like_DEAD"/>
</dbReference>
<gene>
    <name evidence="3" type="ORF">PARMNEM_LOCUS4944</name>
</gene>
<dbReference type="AlphaFoldDB" id="A0AAV1KMP0"/>
<comment type="catalytic activity">
    <reaction evidence="1">
        <text>ATP + H2O = ADP + phosphate + H(+)</text>
        <dbReference type="Rhea" id="RHEA:13065"/>
        <dbReference type="ChEBI" id="CHEBI:15377"/>
        <dbReference type="ChEBI" id="CHEBI:15378"/>
        <dbReference type="ChEBI" id="CHEBI:30616"/>
        <dbReference type="ChEBI" id="CHEBI:43474"/>
        <dbReference type="ChEBI" id="CHEBI:456216"/>
        <dbReference type="EC" id="5.6.2.3"/>
    </reaction>
</comment>
<dbReference type="SUPFAM" id="SSF52540">
    <property type="entry name" value="P-loop containing nucleoside triphosphate hydrolases"/>
    <property type="match status" value="1"/>
</dbReference>
<keyword evidence="1" id="KW-0547">Nucleotide-binding</keyword>
<keyword evidence="1" id="KW-0347">Helicase</keyword>
<accession>A0AAV1KMP0</accession>
<dbReference type="GO" id="GO:0043139">
    <property type="term" value="F:5'-3' DNA helicase activity"/>
    <property type="evidence" value="ECO:0007669"/>
    <property type="project" value="UniProtKB-EC"/>
</dbReference>
<name>A0AAV1KMP0_9NEOP</name>
<evidence type="ECO:0000256" key="1">
    <source>
        <dbReference type="RuleBase" id="RU363044"/>
    </source>
</evidence>
<sequence length="147" mass="16332">MSHRAHVEAVDRTLKDLRSSANVMGGITFVFAGDFRQTLPVVNRVAKIITGPAAGELAHIPRIPMIPTDLPIPFKRLQFPVKISFALTINKSQGQTFKLVGIDLRKECFTHGQLYVALSRVGAPDHQYILLPENNITSNVVYREALQ</sequence>
<dbReference type="GO" id="GO:0005524">
    <property type="term" value="F:ATP binding"/>
    <property type="evidence" value="ECO:0007669"/>
    <property type="project" value="UniProtKB-KW"/>
</dbReference>
<feature type="domain" description="DNA helicase Pif1-like DEAD-box helicase" evidence="2">
    <location>
        <begin position="1"/>
        <end position="46"/>
    </location>
</feature>
<evidence type="ECO:0000313" key="4">
    <source>
        <dbReference type="Proteomes" id="UP001314205"/>
    </source>
</evidence>
<dbReference type="InterPro" id="IPR027417">
    <property type="entry name" value="P-loop_NTPase"/>
</dbReference>
<dbReference type="GO" id="GO:0006310">
    <property type="term" value="P:DNA recombination"/>
    <property type="evidence" value="ECO:0007669"/>
    <property type="project" value="UniProtKB-KW"/>
</dbReference>
<keyword evidence="1" id="KW-0067">ATP-binding</keyword>
<dbReference type="PANTHER" id="PTHR10492:SF57">
    <property type="entry name" value="ATP-DEPENDENT DNA HELICASE"/>
    <property type="match status" value="1"/>
</dbReference>
<dbReference type="EMBL" id="CAVLGL010000057">
    <property type="protein sequence ID" value="CAK1583564.1"/>
    <property type="molecule type" value="Genomic_DNA"/>
</dbReference>
<keyword evidence="1" id="KW-0227">DNA damage</keyword>
<comment type="cofactor">
    <cofactor evidence="1">
        <name>Mg(2+)</name>
        <dbReference type="ChEBI" id="CHEBI:18420"/>
    </cofactor>
</comment>
<organism evidence="3 4">
    <name type="scientific">Parnassius mnemosyne</name>
    <name type="common">clouded apollo</name>
    <dbReference type="NCBI Taxonomy" id="213953"/>
    <lineage>
        <taxon>Eukaryota</taxon>
        <taxon>Metazoa</taxon>
        <taxon>Ecdysozoa</taxon>
        <taxon>Arthropoda</taxon>
        <taxon>Hexapoda</taxon>
        <taxon>Insecta</taxon>
        <taxon>Pterygota</taxon>
        <taxon>Neoptera</taxon>
        <taxon>Endopterygota</taxon>
        <taxon>Lepidoptera</taxon>
        <taxon>Glossata</taxon>
        <taxon>Ditrysia</taxon>
        <taxon>Papilionoidea</taxon>
        <taxon>Papilionidae</taxon>
        <taxon>Parnassiinae</taxon>
        <taxon>Parnassini</taxon>
        <taxon>Parnassius</taxon>
        <taxon>Driopa</taxon>
    </lineage>
</organism>
<comment type="caution">
    <text evidence="3">The sequence shown here is derived from an EMBL/GenBank/DDBJ whole genome shotgun (WGS) entry which is preliminary data.</text>
</comment>
<proteinExistence type="inferred from homology"/>
<dbReference type="GO" id="GO:0016787">
    <property type="term" value="F:hydrolase activity"/>
    <property type="evidence" value="ECO:0007669"/>
    <property type="project" value="UniProtKB-KW"/>
</dbReference>
<dbReference type="GO" id="GO:0006281">
    <property type="term" value="P:DNA repair"/>
    <property type="evidence" value="ECO:0007669"/>
    <property type="project" value="UniProtKB-KW"/>
</dbReference>
<dbReference type="GO" id="GO:0000723">
    <property type="term" value="P:telomere maintenance"/>
    <property type="evidence" value="ECO:0007669"/>
    <property type="project" value="InterPro"/>
</dbReference>
<reference evidence="3 4" key="1">
    <citation type="submission" date="2023-11" db="EMBL/GenBank/DDBJ databases">
        <authorList>
            <person name="Hedman E."/>
            <person name="Englund M."/>
            <person name="Stromberg M."/>
            <person name="Nyberg Akerstrom W."/>
            <person name="Nylinder S."/>
            <person name="Jareborg N."/>
            <person name="Kallberg Y."/>
            <person name="Kronander E."/>
        </authorList>
    </citation>
    <scope>NUCLEOTIDE SEQUENCE [LARGE SCALE GENOMIC DNA]</scope>
</reference>
<keyword evidence="1" id="KW-0233">DNA recombination</keyword>
<protein>
    <recommendedName>
        <fullName evidence="1">ATP-dependent DNA helicase</fullName>
        <ecNumber evidence="1">5.6.2.3</ecNumber>
    </recommendedName>
</protein>